<keyword evidence="4" id="KW-0378">Hydrolase</keyword>
<dbReference type="InterPro" id="IPR051212">
    <property type="entry name" value="Type-I_RE_S_subunit"/>
</dbReference>
<reference evidence="4 5" key="1">
    <citation type="submission" date="2021-01" db="EMBL/GenBank/DDBJ databases">
        <title>Genomic Encyclopedia of Type Strains, Phase IV (KMG-IV): sequencing the most valuable type-strain genomes for metagenomic binning, comparative biology and taxonomic classification.</title>
        <authorList>
            <person name="Goeker M."/>
        </authorList>
    </citation>
    <scope>NUCLEOTIDE SEQUENCE [LARGE SCALE GENOMIC DNA]</scope>
    <source>
        <strain evidence="4 5">DSM 104297</strain>
    </source>
</reference>
<protein>
    <submittedName>
        <fullName evidence="4">Restriction endonuclease S subunit</fullName>
    </submittedName>
</protein>
<evidence type="ECO:0000256" key="3">
    <source>
        <dbReference type="SAM" id="Coils"/>
    </source>
</evidence>
<evidence type="ECO:0000256" key="1">
    <source>
        <dbReference type="ARBA" id="ARBA00022747"/>
    </source>
</evidence>
<dbReference type="PANTHER" id="PTHR43140">
    <property type="entry name" value="TYPE-1 RESTRICTION ENZYME ECOKI SPECIFICITY PROTEIN"/>
    <property type="match status" value="1"/>
</dbReference>
<name>A0ABS2QUJ0_9BACI</name>
<dbReference type="EMBL" id="JAFBFC010000003">
    <property type="protein sequence ID" value="MBM7702858.1"/>
    <property type="molecule type" value="Genomic_DNA"/>
</dbReference>
<comment type="caution">
    <text evidence="4">The sequence shown here is derived from an EMBL/GenBank/DDBJ whole genome shotgun (WGS) entry which is preliminary data.</text>
</comment>
<keyword evidence="2" id="KW-0238">DNA-binding</keyword>
<dbReference type="RefSeq" id="WP_205186207.1">
    <property type="nucleotide sequence ID" value="NZ_JAFBFC010000003.1"/>
</dbReference>
<evidence type="ECO:0000313" key="4">
    <source>
        <dbReference type="EMBL" id="MBM7702858.1"/>
    </source>
</evidence>
<evidence type="ECO:0000256" key="2">
    <source>
        <dbReference type="ARBA" id="ARBA00023125"/>
    </source>
</evidence>
<feature type="coiled-coil region" evidence="3">
    <location>
        <begin position="191"/>
        <end position="225"/>
    </location>
</feature>
<evidence type="ECO:0000313" key="5">
    <source>
        <dbReference type="Proteomes" id="UP000809829"/>
    </source>
</evidence>
<keyword evidence="3" id="KW-0175">Coiled coil</keyword>
<dbReference type="InterPro" id="IPR044946">
    <property type="entry name" value="Restrct_endonuc_typeI_TRD_sf"/>
</dbReference>
<gene>
    <name evidence="4" type="ORF">JOC83_001705</name>
</gene>
<organism evidence="4 5">
    <name type="scientific">Priestia iocasae</name>
    <dbReference type="NCBI Taxonomy" id="2291674"/>
    <lineage>
        <taxon>Bacteria</taxon>
        <taxon>Bacillati</taxon>
        <taxon>Bacillota</taxon>
        <taxon>Bacilli</taxon>
        <taxon>Bacillales</taxon>
        <taxon>Bacillaceae</taxon>
        <taxon>Priestia</taxon>
    </lineage>
</organism>
<keyword evidence="4" id="KW-0255">Endonuclease</keyword>
<feature type="coiled-coil region" evidence="3">
    <location>
        <begin position="431"/>
        <end position="468"/>
    </location>
</feature>
<dbReference type="SUPFAM" id="SSF116734">
    <property type="entry name" value="DNA methylase specificity domain"/>
    <property type="match status" value="2"/>
</dbReference>
<dbReference type="Gene3D" id="3.90.220.20">
    <property type="entry name" value="DNA methylase specificity domains"/>
    <property type="match status" value="3"/>
</dbReference>
<keyword evidence="5" id="KW-1185">Reference proteome</keyword>
<proteinExistence type="predicted"/>
<accession>A0ABS2QUJ0</accession>
<dbReference type="GO" id="GO:0004519">
    <property type="term" value="F:endonuclease activity"/>
    <property type="evidence" value="ECO:0007669"/>
    <property type="project" value="UniProtKB-KW"/>
</dbReference>
<dbReference type="PANTHER" id="PTHR43140:SF1">
    <property type="entry name" value="TYPE I RESTRICTION ENZYME ECOKI SPECIFICITY SUBUNIT"/>
    <property type="match status" value="1"/>
</dbReference>
<keyword evidence="4" id="KW-0540">Nuclease</keyword>
<dbReference type="Proteomes" id="UP000809829">
    <property type="component" value="Unassembled WGS sequence"/>
</dbReference>
<keyword evidence="1" id="KW-0680">Restriction system</keyword>
<sequence length="471" mass="54271">MKVFTTTLGEIGNQLSLRLDSKYRETWDNEKGDPIKKTSLNKIKVADLINRLPIKRVKKGELEDECNLLSISETEAKYGRLVNSIQPVTSVGSDKTILNEAEIIVSKLVMSKGYIFTNEESSTDLIGSTELIPYKKRKKDIDLTFIRHLLLLDDYLKYYSGLETGKTPSQKRVNPIDFLQLLVPNVPYDIQKEIGTKIRKLENEMDELKKEIQNRNKIINEILATEFNIDFQEVLDIKKPTTYKKDLLSINNSFDLRFSYKFNAQKYKKLLSKIAQHKVSPLKDFINEPIRLGSSISPSDYDDDNGEAIYISMSSIKNWTLDKDGSRRVSEEYFEKNKVANSIKKGDIIIARSGEGTIGKVALIEDDIDAIFADFTMRVRISNSHNPKYFYYYFCSDLFQLIVEKEKKGLGNNTNFFPNQLKRFPIIQVSLNQQNEIVKKIEEKLEKVRQAEMALVSKKLEIDNLIRKAIV</sequence>